<dbReference type="EMBL" id="JAYKXP010000001">
    <property type="protein sequence ID" value="KAK7062658.1"/>
    <property type="molecule type" value="Genomic_DNA"/>
</dbReference>
<reference evidence="2 3" key="1">
    <citation type="submission" date="2024-01" db="EMBL/GenBank/DDBJ databases">
        <title>A draft genome for a cacao thread blight-causing isolate of Paramarasmius palmivorus.</title>
        <authorList>
            <person name="Baruah I.K."/>
            <person name="Bukari Y."/>
            <person name="Amoako-Attah I."/>
            <person name="Meinhardt L.W."/>
            <person name="Bailey B.A."/>
            <person name="Cohen S.P."/>
        </authorList>
    </citation>
    <scope>NUCLEOTIDE SEQUENCE [LARGE SCALE GENOMIC DNA]</scope>
    <source>
        <strain evidence="2 3">GH-12</strain>
    </source>
</reference>
<dbReference type="Proteomes" id="UP001383192">
    <property type="component" value="Unassembled WGS sequence"/>
</dbReference>
<feature type="compositionally biased region" description="Basic and acidic residues" evidence="1">
    <location>
        <begin position="89"/>
        <end position="103"/>
    </location>
</feature>
<feature type="region of interest" description="Disordered" evidence="1">
    <location>
        <begin position="375"/>
        <end position="396"/>
    </location>
</feature>
<accession>A0AAW0EDS7</accession>
<evidence type="ECO:0000313" key="3">
    <source>
        <dbReference type="Proteomes" id="UP001383192"/>
    </source>
</evidence>
<feature type="region of interest" description="Disordered" evidence="1">
    <location>
        <begin position="173"/>
        <end position="193"/>
    </location>
</feature>
<sequence length="557" mass="65365">MKFKPSRPQAKETQECDSDSEYQPFLTQPTLFIPNPPPHVKLKHIASTLQAFGTSVHTVFFVSVRQRPRLGKFSGEVDEGVKRKQSTKAQEKTKEAPLTEPNTERKRFSEILEALDIQEDRPTYEYVPEERVLYPIEEEAESIFIDATDESVEHSVPAEPILSKTTAPAFHRLSSSRTGTGYTRDPVLDTKPHPEPNQFFYHTSDARDTQAFINAQTRTIHSLRNDLHTFLKASENQALIIEEAARETEMRHLRVMQDQLEDMAKRLSFMETRIDLAETRCKVLEQRDCQLGKRLSSHEREDAEIDRRKLRELEESCHRLAAQIARDTHQRNLAAQRERVTLREKLVIEQARRLREQEERRRTLAQEEAARKIHLSEERQRREKDRRRKLKREQADARERKRCQERDLRLWGTGEWTCARALERFKVLLSDFEMITFTEDIPLTAVAIPWPILKDPFELDFDDSGRMLEELEWSMVEAFFRTAGRLVDISEYWSLVERTHRAFHPDRWRARRVLDTVMNEDARGWLDAKGNMVSQAVTPLWKEAKGYRHPTVEARSS</sequence>
<gene>
    <name evidence="2" type="ORF">VNI00_000146</name>
</gene>
<dbReference type="AlphaFoldDB" id="A0AAW0EDS7"/>
<organism evidence="2 3">
    <name type="scientific">Paramarasmius palmivorus</name>
    <dbReference type="NCBI Taxonomy" id="297713"/>
    <lineage>
        <taxon>Eukaryota</taxon>
        <taxon>Fungi</taxon>
        <taxon>Dikarya</taxon>
        <taxon>Basidiomycota</taxon>
        <taxon>Agaricomycotina</taxon>
        <taxon>Agaricomycetes</taxon>
        <taxon>Agaricomycetidae</taxon>
        <taxon>Agaricales</taxon>
        <taxon>Marasmiineae</taxon>
        <taxon>Marasmiaceae</taxon>
        <taxon>Paramarasmius</taxon>
    </lineage>
</organism>
<comment type="caution">
    <text evidence="2">The sequence shown here is derived from an EMBL/GenBank/DDBJ whole genome shotgun (WGS) entry which is preliminary data.</text>
</comment>
<name>A0AAW0EDS7_9AGAR</name>
<proteinExistence type="predicted"/>
<evidence type="ECO:0000313" key="2">
    <source>
        <dbReference type="EMBL" id="KAK7062658.1"/>
    </source>
</evidence>
<protein>
    <submittedName>
        <fullName evidence="2">Uncharacterized protein</fullName>
    </submittedName>
</protein>
<evidence type="ECO:0000256" key="1">
    <source>
        <dbReference type="SAM" id="MobiDB-lite"/>
    </source>
</evidence>
<feature type="region of interest" description="Disordered" evidence="1">
    <location>
        <begin position="1"/>
        <end position="21"/>
    </location>
</feature>
<keyword evidence="3" id="KW-1185">Reference proteome</keyword>
<feature type="region of interest" description="Disordered" evidence="1">
    <location>
        <begin position="76"/>
        <end position="103"/>
    </location>
</feature>